<dbReference type="SUPFAM" id="SSF51215">
    <property type="entry name" value="Regulatory protein AraC"/>
    <property type="match status" value="1"/>
</dbReference>
<dbReference type="InterPro" id="IPR037923">
    <property type="entry name" value="HTH-like"/>
</dbReference>
<dbReference type="PROSITE" id="PS01124">
    <property type="entry name" value="HTH_ARAC_FAMILY_2"/>
    <property type="match status" value="1"/>
</dbReference>
<dbReference type="SMART" id="SM00342">
    <property type="entry name" value="HTH_ARAC"/>
    <property type="match status" value="1"/>
</dbReference>
<protein>
    <submittedName>
        <fullName evidence="5">Helix-turn-helix domain-containing protein</fullName>
    </submittedName>
</protein>
<dbReference type="InterPro" id="IPR003313">
    <property type="entry name" value="AraC-bd"/>
</dbReference>
<evidence type="ECO:0000313" key="5">
    <source>
        <dbReference type="EMBL" id="MBK1879316.1"/>
    </source>
</evidence>
<dbReference type="Gene3D" id="1.10.10.60">
    <property type="entry name" value="Homeodomain-like"/>
    <property type="match status" value="1"/>
</dbReference>
<comment type="caution">
    <text evidence="5">The sequence shown here is derived from an EMBL/GenBank/DDBJ whole genome shotgun (WGS) entry which is preliminary data.</text>
</comment>
<dbReference type="PROSITE" id="PS00041">
    <property type="entry name" value="HTH_ARAC_FAMILY_1"/>
    <property type="match status" value="1"/>
</dbReference>
<evidence type="ECO:0000313" key="6">
    <source>
        <dbReference type="Proteomes" id="UP000617628"/>
    </source>
</evidence>
<dbReference type="Pfam" id="PF02311">
    <property type="entry name" value="AraC_binding"/>
    <property type="match status" value="1"/>
</dbReference>
<dbReference type="Proteomes" id="UP000617628">
    <property type="component" value="Unassembled WGS sequence"/>
</dbReference>
<proteinExistence type="predicted"/>
<keyword evidence="3" id="KW-0804">Transcription</keyword>
<evidence type="ECO:0000256" key="3">
    <source>
        <dbReference type="ARBA" id="ARBA00023163"/>
    </source>
</evidence>
<dbReference type="SUPFAM" id="SSF46689">
    <property type="entry name" value="Homeodomain-like"/>
    <property type="match status" value="1"/>
</dbReference>
<dbReference type="InterPro" id="IPR009057">
    <property type="entry name" value="Homeodomain-like_sf"/>
</dbReference>
<evidence type="ECO:0000256" key="2">
    <source>
        <dbReference type="ARBA" id="ARBA00023125"/>
    </source>
</evidence>
<feature type="domain" description="HTH araC/xylS-type" evidence="4">
    <location>
        <begin position="186"/>
        <end position="284"/>
    </location>
</feature>
<dbReference type="GO" id="GO:0003700">
    <property type="term" value="F:DNA-binding transcription factor activity"/>
    <property type="evidence" value="ECO:0007669"/>
    <property type="project" value="InterPro"/>
</dbReference>
<keyword evidence="1" id="KW-0805">Transcription regulation</keyword>
<dbReference type="PANTHER" id="PTHR43280">
    <property type="entry name" value="ARAC-FAMILY TRANSCRIPTIONAL REGULATOR"/>
    <property type="match status" value="1"/>
</dbReference>
<dbReference type="RefSeq" id="WP_200357529.1">
    <property type="nucleotide sequence ID" value="NZ_JAENIL010000045.1"/>
</dbReference>
<dbReference type="GO" id="GO:0043565">
    <property type="term" value="F:sequence-specific DNA binding"/>
    <property type="evidence" value="ECO:0007669"/>
    <property type="project" value="InterPro"/>
</dbReference>
<name>A0A934S299_9BACT</name>
<dbReference type="InterPro" id="IPR014710">
    <property type="entry name" value="RmlC-like_jellyroll"/>
</dbReference>
<dbReference type="EMBL" id="JAENIL010000045">
    <property type="protein sequence ID" value="MBK1879316.1"/>
    <property type="molecule type" value="Genomic_DNA"/>
</dbReference>
<dbReference type="PANTHER" id="PTHR43280:SF2">
    <property type="entry name" value="HTH-TYPE TRANSCRIPTIONAL REGULATOR EXSA"/>
    <property type="match status" value="1"/>
</dbReference>
<dbReference type="Pfam" id="PF12833">
    <property type="entry name" value="HTH_18"/>
    <property type="match status" value="1"/>
</dbReference>
<dbReference type="Gene3D" id="2.60.120.10">
    <property type="entry name" value="Jelly Rolls"/>
    <property type="match status" value="1"/>
</dbReference>
<evidence type="ECO:0000259" key="4">
    <source>
        <dbReference type="PROSITE" id="PS01124"/>
    </source>
</evidence>
<keyword evidence="2" id="KW-0238">DNA-binding</keyword>
<gene>
    <name evidence="5" type="ORF">JIN87_20685</name>
</gene>
<sequence length="288" mass="33503">MSQTYPDPQRLEETHFTGRDTFRRSTEHSDYPKMREKHGMLAAGHTVARQGNLFVRLNPSFSQILVSYAGEGVMLIDDRWMPLYPGHAYITPAGAKHAYFAKPDATWEFSWVIYEGTGPNSLGSAFKTEGPYMIEVQNNLLNQPLIGLYNESMHWHDEMVMDSWIQLLDTYVRRALTSEEIDPRLRRLWLKVSENLSHPWNCVNMAEEAKMSEEHLRRLCHQNYSQSPIQRLRSLRIKYASELLLYSNLSIEQISEEVGYNDAASLYRSFLKIRGVSPGKYRRQVRSH</sequence>
<dbReference type="InterPro" id="IPR018060">
    <property type="entry name" value="HTH_AraC"/>
</dbReference>
<reference evidence="5" key="1">
    <citation type="submission" date="2021-01" db="EMBL/GenBank/DDBJ databases">
        <title>Modified the classification status of verrucomicrobia.</title>
        <authorList>
            <person name="Feng X."/>
        </authorList>
    </citation>
    <scope>NUCLEOTIDE SEQUENCE</scope>
    <source>
        <strain evidence="5">KCTC 13126</strain>
    </source>
</reference>
<dbReference type="AlphaFoldDB" id="A0A934S299"/>
<organism evidence="5 6">
    <name type="scientific">Pelagicoccus mobilis</name>
    <dbReference type="NCBI Taxonomy" id="415221"/>
    <lineage>
        <taxon>Bacteria</taxon>
        <taxon>Pseudomonadati</taxon>
        <taxon>Verrucomicrobiota</taxon>
        <taxon>Opitutia</taxon>
        <taxon>Puniceicoccales</taxon>
        <taxon>Pelagicoccaceae</taxon>
        <taxon>Pelagicoccus</taxon>
    </lineage>
</organism>
<dbReference type="InterPro" id="IPR018062">
    <property type="entry name" value="HTH_AraC-typ_CS"/>
</dbReference>
<keyword evidence="6" id="KW-1185">Reference proteome</keyword>
<accession>A0A934S299</accession>
<evidence type="ECO:0000256" key="1">
    <source>
        <dbReference type="ARBA" id="ARBA00023015"/>
    </source>
</evidence>